<keyword evidence="2 6" id="KW-0396">Initiation factor</keyword>
<dbReference type="Pfam" id="PF01652">
    <property type="entry name" value="IF4E"/>
    <property type="match status" value="1"/>
</dbReference>
<evidence type="ECO:0000313" key="7">
    <source>
        <dbReference type="EMBL" id="EDQ87995.1"/>
    </source>
</evidence>
<dbReference type="KEGG" id="mbr:MONBRDRAFT_33032"/>
<dbReference type="GO" id="GO:0016281">
    <property type="term" value="C:eukaryotic translation initiation factor 4F complex"/>
    <property type="evidence" value="ECO:0000318"/>
    <property type="project" value="GO_Central"/>
</dbReference>
<evidence type="ECO:0000256" key="3">
    <source>
        <dbReference type="ARBA" id="ARBA00022845"/>
    </source>
</evidence>
<reference evidence="7 8" key="1">
    <citation type="journal article" date="2008" name="Nature">
        <title>The genome of the choanoflagellate Monosiga brevicollis and the origin of metazoans.</title>
        <authorList>
            <consortium name="JGI Sequencing"/>
            <person name="King N."/>
            <person name="Westbrook M.J."/>
            <person name="Young S.L."/>
            <person name="Kuo A."/>
            <person name="Abedin M."/>
            <person name="Chapman J."/>
            <person name="Fairclough S."/>
            <person name="Hellsten U."/>
            <person name="Isogai Y."/>
            <person name="Letunic I."/>
            <person name="Marr M."/>
            <person name="Pincus D."/>
            <person name="Putnam N."/>
            <person name="Rokas A."/>
            <person name="Wright K.J."/>
            <person name="Zuzow R."/>
            <person name="Dirks W."/>
            <person name="Good M."/>
            <person name="Goodstein D."/>
            <person name="Lemons D."/>
            <person name="Li W."/>
            <person name="Lyons J.B."/>
            <person name="Morris A."/>
            <person name="Nichols S."/>
            <person name="Richter D.J."/>
            <person name="Salamov A."/>
            <person name="Bork P."/>
            <person name="Lim W.A."/>
            <person name="Manning G."/>
            <person name="Miller W.T."/>
            <person name="McGinnis W."/>
            <person name="Shapiro H."/>
            <person name="Tjian R."/>
            <person name="Grigoriev I.V."/>
            <person name="Rokhsar D."/>
        </authorList>
    </citation>
    <scope>NUCLEOTIDE SEQUENCE [LARGE SCALE GENOMIC DNA]</scope>
    <source>
        <strain evidence="8">MX1 / ATCC 50154</strain>
    </source>
</reference>
<keyword evidence="4 6" id="KW-0694">RNA-binding</keyword>
<dbReference type="GO" id="GO:0006413">
    <property type="term" value="P:translational initiation"/>
    <property type="evidence" value="ECO:0000318"/>
    <property type="project" value="GO_Central"/>
</dbReference>
<name>A9V342_MONBE</name>
<dbReference type="EMBL" id="CH991556">
    <property type="protein sequence ID" value="EDQ87995.1"/>
    <property type="molecule type" value="Genomic_DNA"/>
</dbReference>
<proteinExistence type="inferred from homology"/>
<keyword evidence="8" id="KW-1185">Reference proteome</keyword>
<dbReference type="RefSeq" id="XP_001747071.1">
    <property type="nucleotide sequence ID" value="XM_001747019.1"/>
</dbReference>
<dbReference type="AlphaFoldDB" id="A9V342"/>
<evidence type="ECO:0000256" key="5">
    <source>
        <dbReference type="ARBA" id="ARBA00022917"/>
    </source>
</evidence>
<dbReference type="Gene3D" id="3.30.760.10">
    <property type="entry name" value="RNA Cap, Translation Initiation Factor Eif4e"/>
    <property type="match status" value="1"/>
</dbReference>
<dbReference type="GeneID" id="5892276"/>
<evidence type="ECO:0000256" key="2">
    <source>
        <dbReference type="ARBA" id="ARBA00022540"/>
    </source>
</evidence>
<sequence>MAAAPSEAGPDKHPLQDEWTLWHDDTSKVRDGDWKSNIKKVCTVNSVEEFWRLFNNIKSFETLVKGSNYHLFKKNIEPSWEDKANANGGAFNMQCEGERFRPHDLWLRTMLSVIGNQYGEDGKYICGVSAKAKRRGERLEMWLNHCDMDDEIAKRIGKRWKELVESTQMIQFKKHNDALAAPGTSYSIKNAFAV</sequence>
<evidence type="ECO:0000313" key="8">
    <source>
        <dbReference type="Proteomes" id="UP000001357"/>
    </source>
</evidence>
<evidence type="ECO:0008006" key="9">
    <source>
        <dbReference type="Google" id="ProtNLM"/>
    </source>
</evidence>
<dbReference type="PANTHER" id="PTHR11960:SF8">
    <property type="entry name" value="EUKARYOTIC TRANSLATION INITIATION FACTOR 4E1-RELATED"/>
    <property type="match status" value="1"/>
</dbReference>
<dbReference type="InParanoid" id="A9V342"/>
<keyword evidence="5 6" id="KW-0648">Protein biosynthesis</keyword>
<dbReference type="InterPro" id="IPR023398">
    <property type="entry name" value="TIF_eIF4e-like"/>
</dbReference>
<accession>A9V342</accession>
<dbReference type="OMA" id="EEFWAIV"/>
<comment type="similarity">
    <text evidence="1 6">Belongs to the eukaryotic initiation factor 4E family.</text>
</comment>
<gene>
    <name evidence="7" type="ORF">MONBRDRAFT_33032</name>
</gene>
<dbReference type="SUPFAM" id="SSF55418">
    <property type="entry name" value="eIF4e-like"/>
    <property type="match status" value="1"/>
</dbReference>
<dbReference type="PANTHER" id="PTHR11960">
    <property type="entry name" value="EUKARYOTIC TRANSLATION INITIATION FACTOR 4E RELATED"/>
    <property type="match status" value="1"/>
</dbReference>
<dbReference type="InterPro" id="IPR001040">
    <property type="entry name" value="TIF_eIF_4E"/>
</dbReference>
<dbReference type="Proteomes" id="UP000001357">
    <property type="component" value="Unassembled WGS sequence"/>
</dbReference>
<evidence type="ECO:0000256" key="6">
    <source>
        <dbReference type="RuleBase" id="RU004374"/>
    </source>
</evidence>
<organism evidence="7 8">
    <name type="scientific">Monosiga brevicollis</name>
    <name type="common">Choanoflagellate</name>
    <dbReference type="NCBI Taxonomy" id="81824"/>
    <lineage>
        <taxon>Eukaryota</taxon>
        <taxon>Choanoflagellata</taxon>
        <taxon>Craspedida</taxon>
        <taxon>Salpingoecidae</taxon>
        <taxon>Monosiga</taxon>
    </lineage>
</organism>
<keyword evidence="3" id="KW-0810">Translation regulation</keyword>
<protein>
    <recommendedName>
        <fullName evidence="9">Eukaryotic translation initiation factor 4E</fullName>
    </recommendedName>
</protein>
<dbReference type="GO" id="GO:0000340">
    <property type="term" value="F:RNA 7-methylguanosine cap binding"/>
    <property type="evidence" value="ECO:0000318"/>
    <property type="project" value="GO_Central"/>
</dbReference>
<dbReference type="eggNOG" id="KOG1670">
    <property type="taxonomic scope" value="Eukaryota"/>
</dbReference>
<evidence type="ECO:0000256" key="4">
    <source>
        <dbReference type="ARBA" id="ARBA00022884"/>
    </source>
</evidence>
<dbReference type="GO" id="GO:0006417">
    <property type="term" value="P:regulation of translation"/>
    <property type="evidence" value="ECO:0007669"/>
    <property type="project" value="UniProtKB-KW"/>
</dbReference>
<dbReference type="GO" id="GO:0003743">
    <property type="term" value="F:translation initiation factor activity"/>
    <property type="evidence" value="ECO:0000318"/>
    <property type="project" value="GO_Central"/>
</dbReference>
<evidence type="ECO:0000256" key="1">
    <source>
        <dbReference type="ARBA" id="ARBA00009860"/>
    </source>
</evidence>
<dbReference type="STRING" id="81824.A9V342"/>